<dbReference type="InterPro" id="IPR029058">
    <property type="entry name" value="AB_hydrolase_fold"/>
</dbReference>
<evidence type="ECO:0000259" key="3">
    <source>
        <dbReference type="Pfam" id="PF00561"/>
    </source>
</evidence>
<dbReference type="GO" id="GO:0034338">
    <property type="term" value="F:short-chain carboxylesterase activity"/>
    <property type="evidence" value="ECO:0007669"/>
    <property type="project" value="TreeGrafter"/>
</dbReference>
<dbReference type="PANTHER" id="PTHR10794:SF63">
    <property type="entry name" value="ALPHA_BETA HYDROLASE 1, ISOFORM A"/>
    <property type="match status" value="1"/>
</dbReference>
<dbReference type="Pfam" id="PF00561">
    <property type="entry name" value="Abhydrolase_1"/>
    <property type="match status" value="1"/>
</dbReference>
<feature type="active site" description="Charge relay system" evidence="2">
    <location>
        <position position="153"/>
    </location>
</feature>
<dbReference type="AlphaFoldDB" id="A0A0V0R3B0"/>
<feature type="active site" description="Charge relay system" evidence="2">
    <location>
        <position position="282"/>
    </location>
</feature>
<keyword evidence="5" id="KW-1185">Reference proteome</keyword>
<comment type="caution">
    <text evidence="4">The sequence shown here is derived from an EMBL/GenBank/DDBJ whole genome shotgun (WGS) entry which is preliminary data.</text>
</comment>
<sequence length="344" mass="40183">MCPSIEAKTFKPAPFFPNCLLQTMAASLVVQPNKNIQFKEESVLYLNTNEDSGLRLYWPRFENTQVEFIRNDVLILVIPGMTGTVNDVYINKLVEYITLVYQYKSVVYHYRFVADHFPKTEKPFDLTQDLEHTLEFIQKNYPEYKHIYAIGHSYGANFMVNYLGKSKENSKIKGAVSVANPYCLVTSFRLMKGKFYDWVIVFLFSSLLKNKRRIFKNMIQQNKLDIDLEGSIQATNTHDIIKRFNRKFLGYKTVGEYQRKHSSVRKIHKVKVPLLGLSSEDDQISHKRGIPKEEFELNPNCMLMVTKSGGHVGYVEATNLFNYRIWYFQPCLEYIQALIDIEKI</sequence>
<dbReference type="PIRSF" id="PIRSF005211">
    <property type="entry name" value="Ab_hydro_YheT"/>
    <property type="match status" value="1"/>
</dbReference>
<dbReference type="InterPro" id="IPR050960">
    <property type="entry name" value="AB_hydrolase_4_sf"/>
</dbReference>
<evidence type="ECO:0000313" key="4">
    <source>
        <dbReference type="EMBL" id="KRX08994.1"/>
    </source>
</evidence>
<dbReference type="InterPro" id="IPR012020">
    <property type="entry name" value="ABHD4"/>
</dbReference>
<reference evidence="4 5" key="1">
    <citation type="journal article" date="2015" name="Sci. Rep.">
        <title>Genome of the facultative scuticociliatosis pathogen Pseudocohnilembus persalinus provides insight into its virulence through horizontal gene transfer.</title>
        <authorList>
            <person name="Xiong J."/>
            <person name="Wang G."/>
            <person name="Cheng J."/>
            <person name="Tian M."/>
            <person name="Pan X."/>
            <person name="Warren A."/>
            <person name="Jiang C."/>
            <person name="Yuan D."/>
            <person name="Miao W."/>
        </authorList>
    </citation>
    <scope>NUCLEOTIDE SEQUENCE [LARGE SCALE GENOMIC DNA]</scope>
    <source>
        <strain evidence="4">36N120E</strain>
    </source>
</reference>
<dbReference type="PANTHER" id="PTHR10794">
    <property type="entry name" value="ABHYDROLASE DOMAIN-CONTAINING PROTEIN"/>
    <property type="match status" value="1"/>
</dbReference>
<proteinExistence type="inferred from homology"/>
<dbReference type="InterPro" id="IPR000073">
    <property type="entry name" value="AB_hydrolase_1"/>
</dbReference>
<evidence type="ECO:0000256" key="1">
    <source>
        <dbReference type="ARBA" id="ARBA00010884"/>
    </source>
</evidence>
<comment type="similarity">
    <text evidence="1">Belongs to the AB hydrolase superfamily. AB hydrolase 4 family.</text>
</comment>
<evidence type="ECO:0000256" key="2">
    <source>
        <dbReference type="PIRSR" id="PIRSR005211-1"/>
    </source>
</evidence>
<dbReference type="OMA" id="ATSMWWV"/>
<dbReference type="EMBL" id="LDAU01000056">
    <property type="protein sequence ID" value="KRX08994.1"/>
    <property type="molecule type" value="Genomic_DNA"/>
</dbReference>
<organism evidence="4 5">
    <name type="scientific">Pseudocohnilembus persalinus</name>
    <name type="common">Ciliate</name>
    <dbReference type="NCBI Taxonomy" id="266149"/>
    <lineage>
        <taxon>Eukaryota</taxon>
        <taxon>Sar</taxon>
        <taxon>Alveolata</taxon>
        <taxon>Ciliophora</taxon>
        <taxon>Intramacronucleata</taxon>
        <taxon>Oligohymenophorea</taxon>
        <taxon>Scuticociliatia</taxon>
        <taxon>Philasterida</taxon>
        <taxon>Pseudocohnilembidae</taxon>
        <taxon>Pseudocohnilembus</taxon>
    </lineage>
</organism>
<name>A0A0V0R3B0_PSEPJ</name>
<dbReference type="Gene3D" id="3.40.50.1820">
    <property type="entry name" value="alpha/beta hydrolase"/>
    <property type="match status" value="1"/>
</dbReference>
<dbReference type="OrthoDB" id="247542at2759"/>
<dbReference type="InParanoid" id="A0A0V0R3B0"/>
<feature type="active site" description="Charge relay system" evidence="2">
    <location>
        <position position="311"/>
    </location>
</feature>
<dbReference type="SUPFAM" id="SSF53474">
    <property type="entry name" value="alpha/beta-Hydrolases"/>
    <property type="match status" value="1"/>
</dbReference>
<gene>
    <name evidence="4" type="ORF">PPERSA_08197</name>
</gene>
<feature type="domain" description="AB hydrolase-1" evidence="3">
    <location>
        <begin position="74"/>
        <end position="316"/>
    </location>
</feature>
<dbReference type="GO" id="GO:0047372">
    <property type="term" value="F:monoacylglycerol lipase activity"/>
    <property type="evidence" value="ECO:0007669"/>
    <property type="project" value="TreeGrafter"/>
</dbReference>
<dbReference type="Proteomes" id="UP000054937">
    <property type="component" value="Unassembled WGS sequence"/>
</dbReference>
<protein>
    <recommendedName>
        <fullName evidence="3">AB hydrolase-1 domain-containing protein</fullName>
    </recommendedName>
</protein>
<accession>A0A0V0R3B0</accession>
<evidence type="ECO:0000313" key="5">
    <source>
        <dbReference type="Proteomes" id="UP000054937"/>
    </source>
</evidence>